<evidence type="ECO:0000256" key="4">
    <source>
        <dbReference type="ARBA" id="ARBA00023015"/>
    </source>
</evidence>
<dbReference type="InterPro" id="IPR001669">
    <property type="entry name" value="Arg_repress"/>
</dbReference>
<evidence type="ECO:0000313" key="10">
    <source>
        <dbReference type="EMBL" id="GEQ49580.1"/>
    </source>
</evidence>
<dbReference type="GO" id="GO:0005737">
    <property type="term" value="C:cytoplasm"/>
    <property type="evidence" value="ECO:0007669"/>
    <property type="project" value="UniProtKB-SubCell"/>
</dbReference>
<feature type="domain" description="Arginine repressor DNA-binding" evidence="8">
    <location>
        <begin position="1"/>
        <end position="66"/>
    </location>
</feature>
<reference evidence="11" key="1">
    <citation type="submission" date="2019-08" db="EMBL/GenBank/DDBJ databases">
        <authorList>
            <person name="Ishikawa M."/>
            <person name="Suzuki T."/>
            <person name="Matsutani M."/>
        </authorList>
    </citation>
    <scope>NUCLEOTIDE SEQUENCE</scope>
    <source>
        <strain evidence="11">7C1</strain>
        <strain evidence="10">8C4</strain>
    </source>
</reference>
<keyword evidence="6 7" id="KW-0804">Transcription</keyword>
<keyword evidence="7" id="KW-0028">Amino-acid biosynthesis</keyword>
<dbReference type="EMBL" id="BKBO01000021">
    <property type="protein sequence ID" value="GEQ49580.1"/>
    <property type="molecule type" value="Genomic_DNA"/>
</dbReference>
<dbReference type="SUPFAM" id="SSF46785">
    <property type="entry name" value="Winged helix' DNA-binding domain"/>
    <property type="match status" value="1"/>
</dbReference>
<keyword evidence="7" id="KW-0678">Repressor</keyword>
<dbReference type="GO" id="GO:0003700">
    <property type="term" value="F:DNA-binding transcription factor activity"/>
    <property type="evidence" value="ECO:0007669"/>
    <property type="project" value="UniProtKB-UniRule"/>
</dbReference>
<dbReference type="InterPro" id="IPR020900">
    <property type="entry name" value="Arg_repress_DNA-bd"/>
</dbReference>
<evidence type="ECO:0000313" key="13">
    <source>
        <dbReference type="Proteomes" id="UP000886607"/>
    </source>
</evidence>
<dbReference type="Pfam" id="PF02863">
    <property type="entry name" value="Arg_repressor_C"/>
    <property type="match status" value="1"/>
</dbReference>
<dbReference type="GO" id="GO:1900079">
    <property type="term" value="P:regulation of arginine biosynthetic process"/>
    <property type="evidence" value="ECO:0007669"/>
    <property type="project" value="UniProtKB-UniRule"/>
</dbReference>
<dbReference type="HAMAP" id="MF_00173">
    <property type="entry name" value="Arg_repressor"/>
    <property type="match status" value="1"/>
</dbReference>
<dbReference type="Proteomes" id="UP000886607">
    <property type="component" value="Unassembled WGS sequence"/>
</dbReference>
<evidence type="ECO:0000256" key="1">
    <source>
        <dbReference type="ARBA" id="ARBA00004496"/>
    </source>
</evidence>
<dbReference type="Gene3D" id="1.10.10.10">
    <property type="entry name" value="Winged helix-like DNA-binding domain superfamily/Winged helix DNA-binding domain"/>
    <property type="match status" value="1"/>
</dbReference>
<dbReference type="GO" id="GO:0003677">
    <property type="term" value="F:DNA binding"/>
    <property type="evidence" value="ECO:0007669"/>
    <property type="project" value="UniProtKB-KW"/>
</dbReference>
<dbReference type="InterPro" id="IPR036388">
    <property type="entry name" value="WH-like_DNA-bd_sf"/>
</dbReference>
<sequence>MKRSQRQAIIKKVVTENEITTQKKLLDLLKKENVSTTQATISRDIRELNIAKVEDESGKSYYRILNNSVLGMKKTQEERLSDIIIETGVSLTQIEFTNLLTVLPGNGNAVGVLIDRVRVENSSKIVGCIAGDDTILILSKNKEDARMVNEYFRQYLFHTL</sequence>
<name>A0AAN4ZPM2_9ENTE</name>
<dbReference type="PRINTS" id="PR01467">
    <property type="entry name" value="ARGREPRESSOR"/>
</dbReference>
<organism evidence="11 12">
    <name type="scientific">Tetragenococcus koreensis</name>
    <dbReference type="NCBI Taxonomy" id="290335"/>
    <lineage>
        <taxon>Bacteria</taxon>
        <taxon>Bacillati</taxon>
        <taxon>Bacillota</taxon>
        <taxon>Bacilli</taxon>
        <taxon>Lactobacillales</taxon>
        <taxon>Enterococcaceae</taxon>
        <taxon>Tetragenococcus</taxon>
    </lineage>
</organism>
<dbReference type="AlphaFoldDB" id="A0AAN4ZPM2"/>
<evidence type="ECO:0000259" key="8">
    <source>
        <dbReference type="Pfam" id="PF01316"/>
    </source>
</evidence>
<feature type="domain" description="Arginine repressor C-terminal" evidence="9">
    <location>
        <begin position="86"/>
        <end position="153"/>
    </location>
</feature>
<evidence type="ECO:0000256" key="6">
    <source>
        <dbReference type="ARBA" id="ARBA00023163"/>
    </source>
</evidence>
<dbReference type="Proteomes" id="UP000886597">
    <property type="component" value="Unassembled WGS sequence"/>
</dbReference>
<dbReference type="GO" id="GO:0051259">
    <property type="term" value="P:protein complex oligomerization"/>
    <property type="evidence" value="ECO:0007669"/>
    <property type="project" value="InterPro"/>
</dbReference>
<comment type="caution">
    <text evidence="11">The sequence shown here is derived from an EMBL/GenBank/DDBJ whole genome shotgun (WGS) entry which is preliminary data.</text>
</comment>
<comment type="similarity">
    <text evidence="2 7">Belongs to the ArgR family.</text>
</comment>
<dbReference type="RefSeq" id="WP_202584052.1">
    <property type="nucleotide sequence ID" value="NZ_BKBO01000021.1"/>
</dbReference>
<accession>A0AAN4ZPM2</accession>
<dbReference type="EMBL" id="BKBQ01000020">
    <property type="protein sequence ID" value="GEQ54561.1"/>
    <property type="molecule type" value="Genomic_DNA"/>
</dbReference>
<dbReference type="SUPFAM" id="SSF55252">
    <property type="entry name" value="C-terminal domain of arginine repressor"/>
    <property type="match status" value="1"/>
</dbReference>
<dbReference type="GO" id="GO:0034618">
    <property type="term" value="F:arginine binding"/>
    <property type="evidence" value="ECO:0007669"/>
    <property type="project" value="InterPro"/>
</dbReference>
<gene>
    <name evidence="11" type="primary">argR_1</name>
    <name evidence="7" type="synonym">argR</name>
    <name evidence="10" type="ORF">TK11N_14320</name>
    <name evidence="11" type="ORF">TK2N_14050</name>
</gene>
<keyword evidence="3 7" id="KW-0963">Cytoplasm</keyword>
<dbReference type="InterPro" id="IPR036390">
    <property type="entry name" value="WH_DNA-bd_sf"/>
</dbReference>
<evidence type="ECO:0000256" key="3">
    <source>
        <dbReference type="ARBA" id="ARBA00022490"/>
    </source>
</evidence>
<evidence type="ECO:0000256" key="5">
    <source>
        <dbReference type="ARBA" id="ARBA00023125"/>
    </source>
</evidence>
<dbReference type="PANTHER" id="PTHR34471:SF1">
    <property type="entry name" value="ARGININE REPRESSOR"/>
    <property type="match status" value="1"/>
</dbReference>
<protein>
    <recommendedName>
        <fullName evidence="7">Arginine repressor</fullName>
    </recommendedName>
</protein>
<keyword evidence="13" id="KW-1185">Reference proteome</keyword>
<evidence type="ECO:0000313" key="11">
    <source>
        <dbReference type="EMBL" id="GEQ54561.1"/>
    </source>
</evidence>
<keyword evidence="7" id="KW-0055">Arginine biosynthesis</keyword>
<dbReference type="GO" id="GO:0006526">
    <property type="term" value="P:L-arginine biosynthetic process"/>
    <property type="evidence" value="ECO:0007669"/>
    <property type="project" value="UniProtKB-KW"/>
</dbReference>
<comment type="subcellular location">
    <subcellularLocation>
        <location evidence="1 7">Cytoplasm</location>
    </subcellularLocation>
</comment>
<keyword evidence="4 7" id="KW-0805">Transcription regulation</keyword>
<dbReference type="InterPro" id="IPR036251">
    <property type="entry name" value="Arg_repress_C_sf"/>
</dbReference>
<evidence type="ECO:0000313" key="12">
    <source>
        <dbReference type="Proteomes" id="UP000886597"/>
    </source>
</evidence>
<comment type="pathway">
    <text evidence="7">Amino-acid biosynthesis; L-arginine biosynthesis [regulation].</text>
</comment>
<dbReference type="Pfam" id="PF01316">
    <property type="entry name" value="Arg_repressor"/>
    <property type="match status" value="1"/>
</dbReference>
<proteinExistence type="inferred from homology"/>
<evidence type="ECO:0000256" key="7">
    <source>
        <dbReference type="HAMAP-Rule" id="MF_00173"/>
    </source>
</evidence>
<comment type="function">
    <text evidence="7">Regulates arginine biosynthesis genes.</text>
</comment>
<keyword evidence="5 7" id="KW-0238">DNA-binding</keyword>
<reference evidence="11" key="2">
    <citation type="journal article" date="2020" name="Int. Dairy J.">
        <title>Lactic acid bacterial diversity in Brie cheese focusing on salt concentration and pH of isolation medium and characterisation of halophilic and alkaliphilic lactic acid bacterial isolates.</title>
        <authorList>
            <person name="Unno R."/>
            <person name="Matsutani M."/>
            <person name="Suzuki T."/>
            <person name="Kodama K."/>
            <person name="Matsushita H."/>
            <person name="Yamasato K."/>
            <person name="Koizumi Y."/>
            <person name="Ishikawa M."/>
        </authorList>
    </citation>
    <scope>NUCLEOTIDE SEQUENCE</scope>
    <source>
        <strain evidence="11">7C1</strain>
        <strain evidence="10">8C4</strain>
    </source>
</reference>
<dbReference type="InterPro" id="IPR020899">
    <property type="entry name" value="Arg_repress_C"/>
</dbReference>
<evidence type="ECO:0000259" key="9">
    <source>
        <dbReference type="Pfam" id="PF02863"/>
    </source>
</evidence>
<dbReference type="Gene3D" id="3.30.1360.40">
    <property type="match status" value="1"/>
</dbReference>
<dbReference type="PANTHER" id="PTHR34471">
    <property type="entry name" value="ARGININE REPRESSOR"/>
    <property type="match status" value="1"/>
</dbReference>
<evidence type="ECO:0000256" key="2">
    <source>
        <dbReference type="ARBA" id="ARBA00008316"/>
    </source>
</evidence>